<sequence>MTSAAKALYAPAYMRKLFASIVSNRVVCTTLSFKSRNKTAFDDVAIVTVNFATQSYRIPRQRKSGSAGLGTVTFIDGLRADSAPCHYIASIGYLYEVFNFRVYVVTGLSSHGEWYFEGIPNGDTIDLSKALIIGTRSGFFVKSVTDRANIFAECWVISSNPFEAVTGSEWVSQPYMFDTWAWTHFMHLLFGINLLLSLGVLVLVSYRNFVLKKLWIDDAFAAVSSRTTLRGVMLLVPWYVSGFWSLLKFCVFNGNEISKVTTMEFYGWIIYTDLFTLYFFV</sequence>
<dbReference type="Proteomes" id="UP000019132">
    <property type="component" value="Unassembled WGS sequence"/>
</dbReference>
<evidence type="ECO:0000313" key="2">
    <source>
        <dbReference type="EnsemblProtists" id="PYU1_T011635"/>
    </source>
</evidence>
<dbReference type="VEuPathDB" id="FungiDB:PYU1_G011609"/>
<reference evidence="3" key="1">
    <citation type="journal article" date="2010" name="Genome Biol.">
        <title>Genome sequence of the necrotrophic plant pathogen Pythium ultimum reveals original pathogenicity mechanisms and effector repertoire.</title>
        <authorList>
            <person name="Levesque C.A."/>
            <person name="Brouwer H."/>
            <person name="Cano L."/>
            <person name="Hamilton J.P."/>
            <person name="Holt C."/>
            <person name="Huitema E."/>
            <person name="Raffaele S."/>
            <person name="Robideau G.P."/>
            <person name="Thines M."/>
            <person name="Win J."/>
            <person name="Zerillo M.M."/>
            <person name="Beakes G.W."/>
            <person name="Boore J.L."/>
            <person name="Busam D."/>
            <person name="Dumas B."/>
            <person name="Ferriera S."/>
            <person name="Fuerstenberg S.I."/>
            <person name="Gachon C.M."/>
            <person name="Gaulin E."/>
            <person name="Govers F."/>
            <person name="Grenville-Briggs L."/>
            <person name="Horner N."/>
            <person name="Hostetler J."/>
            <person name="Jiang R.H."/>
            <person name="Johnson J."/>
            <person name="Krajaejun T."/>
            <person name="Lin H."/>
            <person name="Meijer H.J."/>
            <person name="Moore B."/>
            <person name="Morris P."/>
            <person name="Phuntmart V."/>
            <person name="Puiu D."/>
            <person name="Shetty J."/>
            <person name="Stajich J.E."/>
            <person name="Tripathy S."/>
            <person name="Wawra S."/>
            <person name="van West P."/>
            <person name="Whitty B.R."/>
            <person name="Coutinho P.M."/>
            <person name="Henrissat B."/>
            <person name="Martin F."/>
            <person name="Thomas P.D."/>
            <person name="Tyler B.M."/>
            <person name="De Vries R.P."/>
            <person name="Kamoun S."/>
            <person name="Yandell M."/>
            <person name="Tisserat N."/>
            <person name="Buell C.R."/>
        </authorList>
    </citation>
    <scope>NUCLEOTIDE SEQUENCE</scope>
    <source>
        <strain evidence="3">DAOM:BR144</strain>
    </source>
</reference>
<keyword evidence="3" id="KW-1185">Reference proteome</keyword>
<organism evidence="2 3">
    <name type="scientific">Globisporangium ultimum (strain ATCC 200006 / CBS 805.95 / DAOM BR144)</name>
    <name type="common">Pythium ultimum</name>
    <dbReference type="NCBI Taxonomy" id="431595"/>
    <lineage>
        <taxon>Eukaryota</taxon>
        <taxon>Sar</taxon>
        <taxon>Stramenopiles</taxon>
        <taxon>Oomycota</taxon>
        <taxon>Peronosporomycetes</taxon>
        <taxon>Pythiales</taxon>
        <taxon>Pythiaceae</taxon>
        <taxon>Globisporangium</taxon>
    </lineage>
</organism>
<keyword evidence="1" id="KW-1133">Transmembrane helix</keyword>
<name>K3X336_GLOUD</name>
<keyword evidence="1" id="KW-0812">Transmembrane</keyword>
<feature type="transmembrane region" description="Helical" evidence="1">
    <location>
        <begin position="229"/>
        <end position="251"/>
    </location>
</feature>
<keyword evidence="1" id="KW-0472">Membrane</keyword>
<dbReference type="HOGENOM" id="CLU_992035_0_0_1"/>
<protein>
    <submittedName>
        <fullName evidence="2">Uncharacterized protein</fullName>
    </submittedName>
</protein>
<dbReference type="InParanoid" id="K3X336"/>
<dbReference type="AlphaFoldDB" id="K3X336"/>
<dbReference type="eggNOG" id="ENOG502SIAN">
    <property type="taxonomic scope" value="Eukaryota"/>
</dbReference>
<reference evidence="3" key="2">
    <citation type="submission" date="2010-04" db="EMBL/GenBank/DDBJ databases">
        <authorList>
            <person name="Buell R."/>
            <person name="Hamilton J."/>
            <person name="Hostetler J."/>
        </authorList>
    </citation>
    <scope>NUCLEOTIDE SEQUENCE [LARGE SCALE GENOMIC DNA]</scope>
    <source>
        <strain evidence="3">DAOM:BR144</strain>
    </source>
</reference>
<dbReference type="EnsemblProtists" id="PYU1_T011635">
    <property type="protein sequence ID" value="PYU1_T011635"/>
    <property type="gene ID" value="PYU1_G011609"/>
</dbReference>
<accession>K3X336</accession>
<evidence type="ECO:0000256" key="1">
    <source>
        <dbReference type="SAM" id="Phobius"/>
    </source>
</evidence>
<proteinExistence type="predicted"/>
<dbReference type="OMA" id="ANIFAEC"/>
<evidence type="ECO:0000313" key="3">
    <source>
        <dbReference type="Proteomes" id="UP000019132"/>
    </source>
</evidence>
<feature type="transmembrane region" description="Helical" evidence="1">
    <location>
        <begin position="185"/>
        <end position="209"/>
    </location>
</feature>
<dbReference type="EMBL" id="GL376611">
    <property type="status" value="NOT_ANNOTATED_CDS"/>
    <property type="molecule type" value="Genomic_DNA"/>
</dbReference>
<reference evidence="2" key="3">
    <citation type="submission" date="2015-02" db="UniProtKB">
        <authorList>
            <consortium name="EnsemblProtists"/>
        </authorList>
    </citation>
    <scope>IDENTIFICATION</scope>
    <source>
        <strain evidence="2">DAOM BR144</strain>
    </source>
</reference>